<comment type="caution">
    <text evidence="1">The sequence shown here is derived from an EMBL/GenBank/DDBJ whole genome shotgun (WGS) entry which is preliminary data.</text>
</comment>
<reference evidence="1 2" key="1">
    <citation type="submission" date="2020-09" db="EMBL/GenBank/DDBJ databases">
        <title>Paenibacillus sp. strain PR3 16S rRNA gene Genome sequencing and assembly.</title>
        <authorList>
            <person name="Kim J."/>
        </authorList>
    </citation>
    <scope>NUCLEOTIDE SEQUENCE [LARGE SCALE GENOMIC DNA]</scope>
    <source>
        <strain evidence="1 2">PR3</strain>
    </source>
</reference>
<gene>
    <name evidence="1" type="ORF">H8B09_00550</name>
</gene>
<dbReference type="Pfam" id="PF13416">
    <property type="entry name" value="SBP_bac_8"/>
    <property type="match status" value="1"/>
</dbReference>
<proteinExistence type="predicted"/>
<keyword evidence="2" id="KW-1185">Reference proteome</keyword>
<evidence type="ECO:0000313" key="2">
    <source>
        <dbReference type="Proteomes" id="UP000609346"/>
    </source>
</evidence>
<evidence type="ECO:0000313" key="1">
    <source>
        <dbReference type="EMBL" id="MBD3917226.1"/>
    </source>
</evidence>
<dbReference type="SUPFAM" id="SSF53850">
    <property type="entry name" value="Periplasmic binding protein-like II"/>
    <property type="match status" value="1"/>
</dbReference>
<dbReference type="EMBL" id="JACXZA010000001">
    <property type="protein sequence ID" value="MBD3917226.1"/>
    <property type="molecule type" value="Genomic_DNA"/>
</dbReference>
<organism evidence="1 2">
    <name type="scientific">Paenibacillus terricola</name>
    <dbReference type="NCBI Taxonomy" id="2763503"/>
    <lineage>
        <taxon>Bacteria</taxon>
        <taxon>Bacillati</taxon>
        <taxon>Bacillota</taxon>
        <taxon>Bacilli</taxon>
        <taxon>Bacillales</taxon>
        <taxon>Paenibacillaceae</taxon>
        <taxon>Paenibacillus</taxon>
    </lineage>
</organism>
<protein>
    <submittedName>
        <fullName evidence="1">Extracellular solute-binding protein</fullName>
    </submittedName>
</protein>
<dbReference type="RefSeq" id="WP_191201549.1">
    <property type="nucleotide sequence ID" value="NZ_JACXZA010000001.1"/>
</dbReference>
<dbReference type="Gene3D" id="3.40.190.10">
    <property type="entry name" value="Periplasmic binding protein-like II"/>
    <property type="match status" value="1"/>
</dbReference>
<accession>A0ABR8MQB0</accession>
<name>A0ABR8MQB0_9BACL</name>
<dbReference type="InterPro" id="IPR006059">
    <property type="entry name" value="SBP"/>
</dbReference>
<sequence>MYPSNISGADAWVIFHINRNIQRAYTYRELLGSEKDTRLAAIKEQDKQKTLIKLIVPYQSAEFASIITKYEQDNPQIKISVSYFRKNVEEFNPTDYSSYVSASILSGEQSWDILSTQYLPYRTLAEREALASLDSISDALWHSVEDQYLPNILEASSIDGNHYILPTKISMNVVIANRKAAESLHPSTYSWNDLIDASKSFRYASNQKPWWFQSSGFNFNSVFEPVFSSLEPSLRTEAANKNKIMYLAKYAEQDNIMFKDTYTKLEQQDDMTESKKQVIQSLRSIVEQLNSVYYFGSNIIDALYDTTKQYIEGMTDEQAAVQTILDKLWLYENE</sequence>
<dbReference type="Proteomes" id="UP000609346">
    <property type="component" value="Unassembled WGS sequence"/>
</dbReference>